<dbReference type="GO" id="GO:0004167">
    <property type="term" value="F:dopachrome isomerase activity"/>
    <property type="evidence" value="ECO:0007669"/>
    <property type="project" value="UniProtKB-EC"/>
</dbReference>
<sequence>MRHIERPPPGDVSTRKNRSQSKPELTSKRSQYFEDAFSVKEANPGRDRVLSESIIMADFKTNVEISDEFNFITELSYILSTRYLRPLSSVVVTLQHSACMVFCGTFEKAYVLTIHALPSQMQPTTNKRNAALIQKNLEELLGVRPARGFLRFIPAPEDNTARNGKTLAGEIEEGVKLTAGEASDEFIGLRRHRSKPKSRLSSFGTFRSSPEVLAPSEEPAGPSGRGEPAGQTSTPFGSDLPAPPVKTAKRTKSFVASFFGRSEPKHG</sequence>
<feature type="compositionally biased region" description="Polar residues" evidence="13">
    <location>
        <begin position="199"/>
        <end position="208"/>
    </location>
</feature>
<proteinExistence type="inferred from homology"/>
<comment type="similarity">
    <text evidence="2">Belongs to the MIF family.</text>
</comment>
<evidence type="ECO:0000256" key="12">
    <source>
        <dbReference type="ARBA" id="ARBA00042730"/>
    </source>
</evidence>
<evidence type="ECO:0000256" key="6">
    <source>
        <dbReference type="ARBA" id="ARBA00036735"/>
    </source>
</evidence>
<keyword evidence="15" id="KW-1185">Reference proteome</keyword>
<feature type="region of interest" description="Disordered" evidence="13">
    <location>
        <begin position="188"/>
        <end position="249"/>
    </location>
</feature>
<keyword evidence="5" id="KW-0413">Isomerase</keyword>
<dbReference type="InterPro" id="IPR014347">
    <property type="entry name" value="Tautomerase/MIF_sf"/>
</dbReference>
<dbReference type="Pfam" id="PF01187">
    <property type="entry name" value="MIF"/>
    <property type="match status" value="1"/>
</dbReference>
<evidence type="ECO:0000256" key="1">
    <source>
        <dbReference type="ARBA" id="ARBA00004613"/>
    </source>
</evidence>
<reference evidence="14" key="1">
    <citation type="submission" date="2022-07" db="EMBL/GenBank/DDBJ databases">
        <title>Fungi with potential for degradation of polypropylene.</title>
        <authorList>
            <person name="Gostincar C."/>
        </authorList>
    </citation>
    <scope>NUCLEOTIDE SEQUENCE</scope>
    <source>
        <strain evidence="14">EXF-13287</strain>
    </source>
</reference>
<protein>
    <recommendedName>
        <fullName evidence="12">L-dopachrome isomerase</fullName>
        <ecNumber evidence="9">5.3.2.1</ecNumber>
        <ecNumber evidence="8">5.3.3.12</ecNumber>
    </recommendedName>
    <alternativeName>
        <fullName evidence="10">L-dopachrome tautomerase</fullName>
    </alternativeName>
    <alternativeName>
        <fullName evidence="11">Phenylpyruvate tautomerase</fullName>
    </alternativeName>
</protein>
<evidence type="ECO:0000256" key="2">
    <source>
        <dbReference type="ARBA" id="ARBA00005851"/>
    </source>
</evidence>
<feature type="compositionally biased region" description="Basic residues" evidence="13">
    <location>
        <begin position="189"/>
        <end position="198"/>
    </location>
</feature>
<evidence type="ECO:0000256" key="5">
    <source>
        <dbReference type="ARBA" id="ARBA00023235"/>
    </source>
</evidence>
<evidence type="ECO:0000256" key="10">
    <source>
        <dbReference type="ARBA" id="ARBA00041631"/>
    </source>
</evidence>
<keyword evidence="3" id="KW-0202">Cytokine</keyword>
<dbReference type="GO" id="GO:0005576">
    <property type="term" value="C:extracellular region"/>
    <property type="evidence" value="ECO:0007669"/>
    <property type="project" value="UniProtKB-SubCell"/>
</dbReference>
<evidence type="ECO:0000256" key="8">
    <source>
        <dbReference type="ARBA" id="ARBA00038932"/>
    </source>
</evidence>
<dbReference type="PANTHER" id="PTHR11954">
    <property type="entry name" value="D-DOPACHROME DECARBOXYLASE"/>
    <property type="match status" value="1"/>
</dbReference>
<organism evidence="14 15">
    <name type="scientific">Coniochaeta hoffmannii</name>
    <dbReference type="NCBI Taxonomy" id="91930"/>
    <lineage>
        <taxon>Eukaryota</taxon>
        <taxon>Fungi</taxon>
        <taxon>Dikarya</taxon>
        <taxon>Ascomycota</taxon>
        <taxon>Pezizomycotina</taxon>
        <taxon>Sordariomycetes</taxon>
        <taxon>Sordariomycetidae</taxon>
        <taxon>Coniochaetales</taxon>
        <taxon>Coniochaetaceae</taxon>
        <taxon>Coniochaeta</taxon>
    </lineage>
</organism>
<evidence type="ECO:0000313" key="14">
    <source>
        <dbReference type="EMBL" id="KAJ9132207.1"/>
    </source>
</evidence>
<evidence type="ECO:0000256" key="7">
    <source>
        <dbReference type="ARBA" id="ARBA00036823"/>
    </source>
</evidence>
<dbReference type="Proteomes" id="UP001174691">
    <property type="component" value="Unassembled WGS sequence"/>
</dbReference>
<evidence type="ECO:0000256" key="11">
    <source>
        <dbReference type="ARBA" id="ARBA00041912"/>
    </source>
</evidence>
<dbReference type="SUPFAM" id="SSF55331">
    <property type="entry name" value="Tautomerase/MIF"/>
    <property type="match status" value="1"/>
</dbReference>
<keyword evidence="4" id="KW-0964">Secreted</keyword>
<accession>A0AA38VDK5</accession>
<evidence type="ECO:0000256" key="4">
    <source>
        <dbReference type="ARBA" id="ARBA00022525"/>
    </source>
</evidence>
<dbReference type="InterPro" id="IPR001398">
    <property type="entry name" value="Macrophage_inhib_fac"/>
</dbReference>
<evidence type="ECO:0000256" key="3">
    <source>
        <dbReference type="ARBA" id="ARBA00022514"/>
    </source>
</evidence>
<dbReference type="EC" id="5.3.3.12" evidence="8"/>
<dbReference type="GO" id="GO:0050178">
    <property type="term" value="F:phenylpyruvate tautomerase activity"/>
    <property type="evidence" value="ECO:0007669"/>
    <property type="project" value="UniProtKB-EC"/>
</dbReference>
<evidence type="ECO:0000313" key="15">
    <source>
        <dbReference type="Proteomes" id="UP001174691"/>
    </source>
</evidence>
<name>A0AA38VDK5_9PEZI</name>
<evidence type="ECO:0000256" key="9">
    <source>
        <dbReference type="ARBA" id="ARBA00039086"/>
    </source>
</evidence>
<evidence type="ECO:0000256" key="13">
    <source>
        <dbReference type="SAM" id="MobiDB-lite"/>
    </source>
</evidence>
<dbReference type="EC" id="5.3.2.1" evidence="9"/>
<comment type="catalytic activity">
    <reaction evidence="6">
        <text>3-phenylpyruvate = enol-phenylpyruvate</text>
        <dbReference type="Rhea" id="RHEA:17097"/>
        <dbReference type="ChEBI" id="CHEBI:16815"/>
        <dbReference type="ChEBI" id="CHEBI:18005"/>
        <dbReference type="EC" id="5.3.2.1"/>
    </reaction>
</comment>
<comment type="subcellular location">
    <subcellularLocation>
        <location evidence="1">Secreted</location>
    </subcellularLocation>
</comment>
<dbReference type="Gene3D" id="3.30.429.10">
    <property type="entry name" value="Macrophage Migration Inhibitory Factor"/>
    <property type="match status" value="1"/>
</dbReference>
<comment type="caution">
    <text evidence="14">The sequence shown here is derived from an EMBL/GenBank/DDBJ whole genome shotgun (WGS) entry which is preliminary data.</text>
</comment>
<dbReference type="AlphaFoldDB" id="A0AA38VDK5"/>
<comment type="catalytic activity">
    <reaction evidence="7">
        <text>L-dopachrome = 5,6-dihydroxyindole-2-carboxylate</text>
        <dbReference type="Rhea" id="RHEA:13041"/>
        <dbReference type="ChEBI" id="CHEBI:16875"/>
        <dbReference type="ChEBI" id="CHEBI:57509"/>
        <dbReference type="EC" id="5.3.3.12"/>
    </reaction>
</comment>
<gene>
    <name evidence="14" type="ORF">NKR19_g9398</name>
</gene>
<feature type="region of interest" description="Disordered" evidence="13">
    <location>
        <begin position="1"/>
        <end position="27"/>
    </location>
</feature>
<dbReference type="EMBL" id="JANBVN010000223">
    <property type="protein sequence ID" value="KAJ9132207.1"/>
    <property type="molecule type" value="Genomic_DNA"/>
</dbReference>
<dbReference type="PANTHER" id="PTHR11954:SF6">
    <property type="entry name" value="MACROPHAGE MIGRATION INHIBITORY FACTOR"/>
    <property type="match status" value="1"/>
</dbReference>